<evidence type="ECO:0000313" key="3">
    <source>
        <dbReference type="Proteomes" id="UP001596550"/>
    </source>
</evidence>
<keyword evidence="3" id="KW-1185">Reference proteome</keyword>
<sequence length="325" mass="36870">MRKAFVTGITGLLGANVVLKLLQDGYFVIALVRKKIGYLGEENKNLMLVEGDLFSDVSGYLTDVEYVIHIAAETRQNLLSYADYKKINYDAAIHLFSQSVAANVKRFLFVSTANTLGFGSLRNLGSENVRQKYPFTHSFYAKSKLKAENFLLKNNKTTEVIILNPTFMIGAYDFKPSSGKIIFWVWKKKLVFYPKGGKSFVHVEDVSNGILKALQTGKNGEKYILTNENLKYRDFFKKVNKVANQKPLMIPIPDFLLAILGFSGDLLRSFKIKTNLSSVNMKALQIDNFYSNKKSIAELKIEYQPIEKAIEDAICFFEKQNQAEK</sequence>
<dbReference type="InterPro" id="IPR036291">
    <property type="entry name" value="NAD(P)-bd_dom_sf"/>
</dbReference>
<dbReference type="Proteomes" id="UP001596550">
    <property type="component" value="Unassembled WGS sequence"/>
</dbReference>
<dbReference type="RefSeq" id="WP_378178658.1">
    <property type="nucleotide sequence ID" value="NZ_JBHTCR010000004.1"/>
</dbReference>
<comment type="caution">
    <text evidence="2">The sequence shown here is derived from an EMBL/GenBank/DDBJ whole genome shotgun (WGS) entry which is preliminary data.</text>
</comment>
<evidence type="ECO:0000313" key="2">
    <source>
        <dbReference type="EMBL" id="MFC7347331.1"/>
    </source>
</evidence>
<reference evidence="3" key="1">
    <citation type="journal article" date="2019" name="Int. J. Syst. Evol. Microbiol.">
        <title>The Global Catalogue of Microorganisms (GCM) 10K type strain sequencing project: providing services to taxonomists for standard genome sequencing and annotation.</title>
        <authorList>
            <consortium name="The Broad Institute Genomics Platform"/>
            <consortium name="The Broad Institute Genome Sequencing Center for Infectious Disease"/>
            <person name="Wu L."/>
            <person name="Ma J."/>
        </authorList>
    </citation>
    <scope>NUCLEOTIDE SEQUENCE [LARGE SCALE GENOMIC DNA]</scope>
    <source>
        <strain evidence="3">CCUG 54781</strain>
    </source>
</reference>
<proteinExistence type="predicted"/>
<dbReference type="PANTHER" id="PTHR48079">
    <property type="entry name" value="PROTEIN YEEZ"/>
    <property type="match status" value="1"/>
</dbReference>
<name>A0ABW2M331_9FLAO</name>
<protein>
    <submittedName>
        <fullName evidence="2">NAD-dependent epimerase/dehydratase family protein</fullName>
    </submittedName>
</protein>
<accession>A0ABW2M331</accession>
<dbReference type="InterPro" id="IPR001509">
    <property type="entry name" value="Epimerase_deHydtase"/>
</dbReference>
<dbReference type="PANTHER" id="PTHR48079:SF6">
    <property type="entry name" value="NAD(P)-BINDING DOMAIN-CONTAINING PROTEIN-RELATED"/>
    <property type="match status" value="1"/>
</dbReference>
<dbReference type="EMBL" id="JBHTCR010000004">
    <property type="protein sequence ID" value="MFC7347331.1"/>
    <property type="molecule type" value="Genomic_DNA"/>
</dbReference>
<organism evidence="2 3">
    <name type="scientific">Chryseobacterium zhengzhouense</name>
    <dbReference type="NCBI Taxonomy" id="1636086"/>
    <lineage>
        <taxon>Bacteria</taxon>
        <taxon>Pseudomonadati</taxon>
        <taxon>Bacteroidota</taxon>
        <taxon>Flavobacteriia</taxon>
        <taxon>Flavobacteriales</taxon>
        <taxon>Weeksellaceae</taxon>
        <taxon>Chryseobacterium group</taxon>
        <taxon>Chryseobacterium</taxon>
    </lineage>
</organism>
<dbReference type="SUPFAM" id="SSF51735">
    <property type="entry name" value="NAD(P)-binding Rossmann-fold domains"/>
    <property type="match status" value="1"/>
</dbReference>
<feature type="domain" description="NAD-dependent epimerase/dehydratase" evidence="1">
    <location>
        <begin position="5"/>
        <end position="223"/>
    </location>
</feature>
<dbReference type="Pfam" id="PF01370">
    <property type="entry name" value="Epimerase"/>
    <property type="match status" value="1"/>
</dbReference>
<gene>
    <name evidence="2" type="ORF">ACFQO9_11450</name>
</gene>
<dbReference type="InterPro" id="IPR051783">
    <property type="entry name" value="NAD(P)-dependent_oxidoreduct"/>
</dbReference>
<dbReference type="Gene3D" id="3.40.50.720">
    <property type="entry name" value="NAD(P)-binding Rossmann-like Domain"/>
    <property type="match status" value="1"/>
</dbReference>
<evidence type="ECO:0000259" key="1">
    <source>
        <dbReference type="Pfam" id="PF01370"/>
    </source>
</evidence>